<keyword evidence="3 7" id="KW-1133">Transmembrane helix</keyword>
<proteinExistence type="inferred from homology"/>
<dbReference type="GO" id="GO:0022857">
    <property type="term" value="F:transmembrane transporter activity"/>
    <property type="evidence" value="ECO:0007669"/>
    <property type="project" value="InterPro"/>
</dbReference>
<sequence length="531" mass="54726">MAVDSERSDGPPRRRRALNLALRGRRDPASGAGQRRRVSGGLSERHTRKVLDLTVRLAEVMLSSGSGTADVVATAQDVAQAYQLTDCVVDVFVTTIFVSALPTADSPPVTIVRAVHARSTDYSRLAELDLLVRRITSGGVSVDEAHEAMDELTERPHPYPRWVATAGWAGFALGIAMLLGGSWLTWILAAVSSALIDRVGRVLNRWGTPFFFQQAAGAFIATMIAVAAYLYAGVGPTALVATGIVMLLAGLTLVGSVQDALTGYMVTAVARLGDVLFLTAGIVVGILAGLQVAALAGIQIELHVDATESFVMPTRPVPILLAVLGAALAGACLTVASYARLRSVLTAGVAAGLAEAVLIGLGAAGVGGVVATGTAAVGVGLLATLISIRRQAPALVTATAGITPMLPGLAVFRAVFFFAVDRNIPGGIAQALGAAAIALAIGAGVVMGELLGSPLRYRAGRIGDFLRVEGPPGLRRAIGNVVALRPSAGQQQARTPHRRSWSVALEPKVKNSAADDDEASAGPSDGENAER</sequence>
<feature type="transmembrane region" description="Helical" evidence="7">
    <location>
        <begin position="275"/>
        <end position="298"/>
    </location>
</feature>
<dbReference type="Pfam" id="PF06738">
    <property type="entry name" value="ThrE"/>
    <property type="match status" value="1"/>
</dbReference>
<gene>
    <name evidence="10" type="ordered locus">Mmcs_3914</name>
</gene>
<feature type="transmembrane region" description="Helical" evidence="7">
    <location>
        <begin position="168"/>
        <end position="189"/>
    </location>
</feature>
<name>A0A5Q5BNJ5_MYCSS</name>
<evidence type="ECO:0000256" key="6">
    <source>
        <dbReference type="SAM" id="MobiDB-lite"/>
    </source>
</evidence>
<feature type="region of interest" description="Disordered" evidence="6">
    <location>
        <begin position="22"/>
        <end position="43"/>
    </location>
</feature>
<comment type="similarity">
    <text evidence="5">Belongs to the ThrE exporter (TC 2.A.79) family.</text>
</comment>
<feature type="transmembrane region" description="Helical" evidence="7">
    <location>
        <begin position="395"/>
        <end position="419"/>
    </location>
</feature>
<evidence type="ECO:0000256" key="1">
    <source>
        <dbReference type="ARBA" id="ARBA00004141"/>
    </source>
</evidence>
<feature type="region of interest" description="Disordered" evidence="6">
    <location>
        <begin position="487"/>
        <end position="531"/>
    </location>
</feature>
<dbReference type="KEGG" id="mmc:Mmcs_3914"/>
<feature type="transmembrane region" description="Helical" evidence="7">
    <location>
        <begin position="431"/>
        <end position="451"/>
    </location>
</feature>
<dbReference type="PANTHER" id="PTHR31082:SF4">
    <property type="entry name" value="PHEROMONE-REGULATED MEMBRANE PROTEIN 10"/>
    <property type="match status" value="1"/>
</dbReference>
<feature type="domain" description="Threonine/Serine exporter ThrE" evidence="9">
    <location>
        <begin position="323"/>
        <end position="449"/>
    </location>
</feature>
<dbReference type="InterPro" id="IPR024528">
    <property type="entry name" value="ThrE_2"/>
</dbReference>
<dbReference type="GO" id="GO:0016020">
    <property type="term" value="C:membrane"/>
    <property type="evidence" value="ECO:0007669"/>
    <property type="project" value="UniProtKB-SubCell"/>
</dbReference>
<reference evidence="10" key="1">
    <citation type="submission" date="2006-06" db="EMBL/GenBank/DDBJ databases">
        <title>Complete sequence of chromosome of Mycobacterium sp. MCS.</title>
        <authorList>
            <consortium name="US DOE Joint Genome Institute"/>
            <person name="Copeland A."/>
            <person name="Lucas S."/>
            <person name="Lapidus A."/>
            <person name="Barry K."/>
            <person name="Detter J.C."/>
            <person name="Glavina del Rio T."/>
            <person name="Hammon N."/>
            <person name="Israni S."/>
            <person name="Dalin E."/>
            <person name="Tice H."/>
            <person name="Pitluck S."/>
            <person name="Martinez M."/>
            <person name="Schmutz J."/>
            <person name="Larimer F."/>
            <person name="Land M."/>
            <person name="Hauser L."/>
            <person name="Kyrpides N."/>
            <person name="Kim E."/>
            <person name="Miller C.D."/>
            <person name="Hughes J.E."/>
            <person name="Anderson A.J."/>
            <person name="Sims R.C."/>
            <person name="Richardson P."/>
        </authorList>
    </citation>
    <scope>NUCLEOTIDE SEQUENCE [LARGE SCALE GENOMIC DNA]</scope>
    <source>
        <strain evidence="10">MCS</strain>
    </source>
</reference>
<evidence type="ECO:0000256" key="7">
    <source>
        <dbReference type="SAM" id="Phobius"/>
    </source>
</evidence>
<dbReference type="EMBL" id="CP000384">
    <property type="protein sequence ID" value="ABG10019.1"/>
    <property type="molecule type" value="Genomic_DNA"/>
</dbReference>
<dbReference type="AlphaFoldDB" id="A0A5Q5BNJ5"/>
<feature type="transmembrane region" description="Helical" evidence="7">
    <location>
        <begin position="210"/>
        <end position="231"/>
    </location>
</feature>
<evidence type="ECO:0000259" key="9">
    <source>
        <dbReference type="Pfam" id="PF12821"/>
    </source>
</evidence>
<keyword evidence="2 7" id="KW-0812">Transmembrane</keyword>
<evidence type="ECO:0000313" key="10">
    <source>
        <dbReference type="EMBL" id="ABG10019.1"/>
    </source>
</evidence>
<feature type="transmembrane region" description="Helical" evidence="7">
    <location>
        <begin position="237"/>
        <end position="254"/>
    </location>
</feature>
<organism evidence="10">
    <name type="scientific">Mycobacterium sp. (strain MCS)</name>
    <dbReference type="NCBI Taxonomy" id="164756"/>
    <lineage>
        <taxon>Bacteria</taxon>
        <taxon>Bacillati</taxon>
        <taxon>Actinomycetota</taxon>
        <taxon>Actinomycetes</taxon>
        <taxon>Mycobacteriales</taxon>
        <taxon>Mycobacteriaceae</taxon>
        <taxon>Mycobacterium</taxon>
    </lineage>
</organism>
<accession>A0A5Q5BNJ5</accession>
<keyword evidence="4 7" id="KW-0472">Membrane</keyword>
<dbReference type="InterPro" id="IPR051361">
    <property type="entry name" value="ThrE/Ser_Exporter"/>
</dbReference>
<evidence type="ECO:0000256" key="3">
    <source>
        <dbReference type="ARBA" id="ARBA00022989"/>
    </source>
</evidence>
<comment type="subcellular location">
    <subcellularLocation>
        <location evidence="1">Membrane</location>
        <topology evidence="1">Multi-pass membrane protein</topology>
    </subcellularLocation>
</comment>
<evidence type="ECO:0008006" key="11">
    <source>
        <dbReference type="Google" id="ProtNLM"/>
    </source>
</evidence>
<dbReference type="InterPro" id="IPR010619">
    <property type="entry name" value="ThrE-like_N"/>
</dbReference>
<feature type="domain" description="Threonine/serine exporter-like N-terminal" evidence="8">
    <location>
        <begin position="53"/>
        <end position="292"/>
    </location>
</feature>
<evidence type="ECO:0000259" key="8">
    <source>
        <dbReference type="Pfam" id="PF06738"/>
    </source>
</evidence>
<evidence type="ECO:0000256" key="2">
    <source>
        <dbReference type="ARBA" id="ARBA00022692"/>
    </source>
</evidence>
<evidence type="ECO:0000256" key="5">
    <source>
        <dbReference type="ARBA" id="ARBA00034125"/>
    </source>
</evidence>
<feature type="transmembrane region" description="Helical" evidence="7">
    <location>
        <begin position="318"/>
        <end position="336"/>
    </location>
</feature>
<evidence type="ECO:0000256" key="4">
    <source>
        <dbReference type="ARBA" id="ARBA00023136"/>
    </source>
</evidence>
<protein>
    <recommendedName>
        <fullName evidence="11">Threonine/serine exporter family protein</fullName>
    </recommendedName>
</protein>
<feature type="transmembrane region" description="Helical" evidence="7">
    <location>
        <begin position="369"/>
        <end position="388"/>
    </location>
</feature>
<dbReference type="PANTHER" id="PTHR31082">
    <property type="entry name" value="PHEROMONE-REGULATED MEMBRANE PROTEIN 10"/>
    <property type="match status" value="1"/>
</dbReference>
<dbReference type="Pfam" id="PF12821">
    <property type="entry name" value="ThrE_2"/>
    <property type="match status" value="1"/>
</dbReference>